<sequence length="188" mass="20728">MAIAIRCDKGHFYDPDKHSGCPLCGVPEIELDEGMLRRSSALELDGKTIMKEPDPVVGWLVCTEGPDKGRDYRLLAGRNTIGRGREVDIALTDDGLSRQRHGIVLHDPVNDNFYLLPGTAKGQDPVYYRGEAVLAPTELAPYDSFRLGDTTLLFVPLCGPRFQWGDKTDDRGGPQPGRVELQPARAEP</sequence>
<evidence type="ECO:0000313" key="5">
    <source>
        <dbReference type="EMBL" id="VFK07345.1"/>
    </source>
</evidence>
<dbReference type="InterPro" id="IPR008984">
    <property type="entry name" value="SMAD_FHA_dom_sf"/>
</dbReference>
<dbReference type="EMBL" id="CAADFL010000038">
    <property type="protein sequence ID" value="VFK07345.1"/>
    <property type="molecule type" value="Genomic_DNA"/>
</dbReference>
<evidence type="ECO:0000256" key="1">
    <source>
        <dbReference type="SAM" id="MobiDB-lite"/>
    </source>
</evidence>
<dbReference type="Gene3D" id="2.60.200.20">
    <property type="match status" value="1"/>
</dbReference>
<proteinExistence type="predicted"/>
<dbReference type="SUPFAM" id="SSF49879">
    <property type="entry name" value="SMAD/FHA domain"/>
    <property type="match status" value="1"/>
</dbReference>
<dbReference type="EMBL" id="CAADEZ010000004">
    <property type="protein sequence ID" value="VFJ43103.1"/>
    <property type="molecule type" value="Genomic_DNA"/>
</dbReference>
<feature type="region of interest" description="Disordered" evidence="1">
    <location>
        <begin position="165"/>
        <end position="188"/>
    </location>
</feature>
<dbReference type="InterPro" id="IPR000253">
    <property type="entry name" value="FHA_dom"/>
</dbReference>
<reference evidence="3" key="1">
    <citation type="submission" date="2019-02" db="EMBL/GenBank/DDBJ databases">
        <authorList>
            <person name="Gruber-Vodicka R. H."/>
            <person name="Seah K. B. B."/>
        </authorList>
    </citation>
    <scope>NUCLEOTIDE SEQUENCE</scope>
    <source>
        <strain evidence="3">BECK_BZ163</strain>
        <strain evidence="5">BECK_BZ164</strain>
        <strain evidence="4">BECK_BZ165</strain>
    </source>
</reference>
<protein>
    <recommendedName>
        <fullName evidence="2">FHA domain-containing protein</fullName>
    </recommendedName>
</protein>
<accession>A0A450RVE4</accession>
<dbReference type="EMBL" id="CAADFA010000006">
    <property type="protein sequence ID" value="VFJ43929.1"/>
    <property type="molecule type" value="Genomic_DNA"/>
</dbReference>
<dbReference type="CDD" id="cd00060">
    <property type="entry name" value="FHA"/>
    <property type="match status" value="1"/>
</dbReference>
<evidence type="ECO:0000313" key="4">
    <source>
        <dbReference type="EMBL" id="VFJ43929.1"/>
    </source>
</evidence>
<evidence type="ECO:0000313" key="3">
    <source>
        <dbReference type="EMBL" id="VFJ43103.1"/>
    </source>
</evidence>
<dbReference type="PROSITE" id="PS50006">
    <property type="entry name" value="FHA_DOMAIN"/>
    <property type="match status" value="1"/>
</dbReference>
<evidence type="ECO:0000259" key="2">
    <source>
        <dbReference type="PROSITE" id="PS50006"/>
    </source>
</evidence>
<gene>
    <name evidence="3" type="ORF">BECKFM1743A_GA0114220_1000415</name>
    <name evidence="5" type="ORF">BECKFM1743B_GA0114221_100388</name>
    <name evidence="4" type="ORF">BECKFM1743C_GA0114222_100064</name>
</gene>
<organism evidence="3">
    <name type="scientific">Candidatus Kentrum sp. FM</name>
    <dbReference type="NCBI Taxonomy" id="2126340"/>
    <lineage>
        <taxon>Bacteria</taxon>
        <taxon>Pseudomonadati</taxon>
        <taxon>Pseudomonadota</taxon>
        <taxon>Gammaproteobacteria</taxon>
        <taxon>Candidatus Kentrum</taxon>
    </lineage>
</organism>
<name>A0A450RVE4_9GAMM</name>
<dbReference type="AlphaFoldDB" id="A0A450RVE4"/>
<feature type="domain" description="FHA" evidence="2">
    <location>
        <begin position="79"/>
        <end position="133"/>
    </location>
</feature>